<dbReference type="SUPFAM" id="SSF89919">
    <property type="entry name" value="Ribosome-binding factor A, RbfA"/>
    <property type="match status" value="1"/>
</dbReference>
<dbReference type="EMBL" id="DSUT01000071">
    <property type="protein sequence ID" value="HGK28026.1"/>
    <property type="molecule type" value="Genomic_DNA"/>
</dbReference>
<comment type="caution">
    <text evidence="4">The sequence shown here is derived from an EMBL/GenBank/DDBJ whole genome shotgun (WGS) entry which is preliminary data.</text>
</comment>
<proteinExistence type="inferred from homology"/>
<evidence type="ECO:0000256" key="3">
    <source>
        <dbReference type="SAM" id="MobiDB-lite"/>
    </source>
</evidence>
<comment type="subcellular location">
    <subcellularLocation>
        <location evidence="2">Cytoplasm</location>
    </subcellularLocation>
</comment>
<dbReference type="PANTHER" id="PTHR33515">
    <property type="entry name" value="RIBOSOME-BINDING FACTOR A, CHLOROPLASTIC-RELATED"/>
    <property type="match status" value="1"/>
</dbReference>
<dbReference type="HAMAP" id="MF_00003">
    <property type="entry name" value="RbfA"/>
    <property type="match status" value="1"/>
</dbReference>
<dbReference type="GO" id="GO:0030490">
    <property type="term" value="P:maturation of SSU-rRNA"/>
    <property type="evidence" value="ECO:0007669"/>
    <property type="project" value="UniProtKB-UniRule"/>
</dbReference>
<evidence type="ECO:0000256" key="2">
    <source>
        <dbReference type="HAMAP-Rule" id="MF_00003"/>
    </source>
</evidence>
<dbReference type="Gene3D" id="3.30.300.20">
    <property type="match status" value="1"/>
</dbReference>
<feature type="region of interest" description="Disordered" evidence="3">
    <location>
        <begin position="73"/>
        <end position="116"/>
    </location>
</feature>
<dbReference type="NCBIfam" id="TIGR00082">
    <property type="entry name" value="rbfA"/>
    <property type="match status" value="1"/>
</dbReference>
<feature type="compositionally biased region" description="Basic and acidic residues" evidence="3">
    <location>
        <begin position="82"/>
        <end position="96"/>
    </location>
</feature>
<evidence type="ECO:0000256" key="1">
    <source>
        <dbReference type="ARBA" id="ARBA00022517"/>
    </source>
</evidence>
<accession>A0A7C4CAQ7</accession>
<name>A0A7C4CAQ7_UNCW3</name>
<evidence type="ECO:0000313" key="4">
    <source>
        <dbReference type="EMBL" id="HGK28026.1"/>
    </source>
</evidence>
<feature type="compositionally biased region" description="Basic and acidic residues" evidence="3">
    <location>
        <begin position="129"/>
        <end position="139"/>
    </location>
</feature>
<dbReference type="Pfam" id="PF02033">
    <property type="entry name" value="RBFA"/>
    <property type="match status" value="1"/>
</dbReference>
<protein>
    <recommendedName>
        <fullName evidence="2">Ribosome-binding factor A</fullName>
    </recommendedName>
</protein>
<keyword evidence="2" id="KW-0963">Cytoplasm</keyword>
<comment type="subunit">
    <text evidence="2">Monomer. Binds 30S ribosomal subunits, but not 50S ribosomal subunits or 70S ribosomes.</text>
</comment>
<dbReference type="InterPro" id="IPR000238">
    <property type="entry name" value="RbfA"/>
</dbReference>
<dbReference type="PANTHER" id="PTHR33515:SF1">
    <property type="entry name" value="RIBOSOME-BINDING FACTOR A, CHLOROPLASTIC-RELATED"/>
    <property type="match status" value="1"/>
</dbReference>
<dbReference type="AlphaFoldDB" id="A0A7C4CAQ7"/>
<comment type="similarity">
    <text evidence="2">Belongs to the RbfA family.</text>
</comment>
<dbReference type="GO" id="GO:0043024">
    <property type="term" value="F:ribosomal small subunit binding"/>
    <property type="evidence" value="ECO:0007669"/>
    <property type="project" value="TreeGrafter"/>
</dbReference>
<sequence length="293" mass="32975">MLQGQHVHYCQSPSGIAKDLQPAPVLPLSQFEPGLAARFEPERVPRLQSDPATRLDRNPASCFRDQCNCAGNGNRLAGSGRTNREPGRRRNRDPARIRGQPDLNRRTESVRTLRNSGRQHFRIAAGHCEQNRNRRESSHRTNLAQARPPVKPGLATRALHPCCVSLQSDMQYRDLRVADAIRDLVAEIICNELSDPKLGFVTITRCRISRDLRVARVFVSIMGNEQEKAESLRHLERARGHIRHLVGQRLKLRYLPELSFAVDDVLAQEQRIGELLDSVLPDAETESDSGDPA</sequence>
<gene>
    <name evidence="2 4" type="primary">rbfA</name>
    <name evidence="4" type="ORF">ENS41_03640</name>
</gene>
<comment type="function">
    <text evidence="2">One of several proteins that assist in the late maturation steps of the functional core of the 30S ribosomal subunit. Associates with free 30S ribosomal subunits (but not with 30S subunits that are part of 70S ribosomes or polysomes). Required for efficient processing of 16S rRNA. May interact with the 5'-terminal helix region of 16S rRNA.</text>
</comment>
<keyword evidence="1 2" id="KW-0690">Ribosome biogenesis</keyword>
<dbReference type="GO" id="GO:0005829">
    <property type="term" value="C:cytosol"/>
    <property type="evidence" value="ECO:0007669"/>
    <property type="project" value="TreeGrafter"/>
</dbReference>
<reference evidence="4" key="1">
    <citation type="journal article" date="2020" name="mSystems">
        <title>Genome- and Community-Level Interaction Insights into Carbon Utilization and Element Cycling Functions of Hydrothermarchaeota in Hydrothermal Sediment.</title>
        <authorList>
            <person name="Zhou Z."/>
            <person name="Liu Y."/>
            <person name="Xu W."/>
            <person name="Pan J."/>
            <person name="Luo Z.H."/>
            <person name="Li M."/>
        </authorList>
    </citation>
    <scope>NUCLEOTIDE SEQUENCE [LARGE SCALE GENOMIC DNA]</scope>
    <source>
        <strain evidence="4">SpSt-488</strain>
    </source>
</reference>
<dbReference type="InterPro" id="IPR015946">
    <property type="entry name" value="KH_dom-like_a/b"/>
</dbReference>
<feature type="region of interest" description="Disordered" evidence="3">
    <location>
        <begin position="128"/>
        <end position="148"/>
    </location>
</feature>
<dbReference type="InterPro" id="IPR023799">
    <property type="entry name" value="RbfA_dom_sf"/>
</dbReference>
<organism evidence="4">
    <name type="scientific">candidate division WOR-3 bacterium</name>
    <dbReference type="NCBI Taxonomy" id="2052148"/>
    <lineage>
        <taxon>Bacteria</taxon>
        <taxon>Bacteria division WOR-3</taxon>
    </lineage>
</organism>